<dbReference type="PhylomeDB" id="A0A0B4LFB3"/>
<evidence type="ECO:0000256" key="6">
    <source>
        <dbReference type="HAMAP-Rule" id="MF_03012"/>
    </source>
</evidence>
<dbReference type="RefSeq" id="NP_610932.1">
    <property type="nucleotide sequence ID" value="NM_137088.4"/>
</dbReference>
<protein>
    <recommendedName>
        <fullName evidence="6">Eukaryotic translation initiation factor 3 subunit M</fullName>
        <shortName evidence="6">eIF3m</shortName>
    </recommendedName>
    <alternativeName>
        <fullName evidence="6">Transport and Golgi organization protein 7</fullName>
        <shortName evidence="6">Tango-7</shortName>
    </alternativeName>
</protein>
<reference evidence="8 10" key="5">
    <citation type="journal article" date="2002" name="Genome Biol.">
        <title>Heterochromatic sequences in a Drosophila whole-genome shotgun assembly.</title>
        <authorList>
            <person name="Hoskins R.A."/>
            <person name="Smith C.D."/>
            <person name="Carlson J.W."/>
            <person name="Carvalho A.B."/>
            <person name="Halpern A."/>
            <person name="Kaminker J.S."/>
            <person name="Kennedy C."/>
            <person name="Mungall C.J."/>
            <person name="Sullivan B.A."/>
            <person name="Sutton G.G."/>
            <person name="Yasuhara J.C."/>
            <person name="Wakimoto B.T."/>
            <person name="Myers E.W."/>
            <person name="Celniker S.E."/>
            <person name="Rubin G.M."/>
            <person name="Karpen G.H."/>
        </authorList>
    </citation>
    <scope>NUCLEOTIDE SEQUENCE [LARGE SCALE GENOMIC DNA]</scope>
    <source>
        <strain evidence="10">Berkeley</strain>
    </source>
</reference>
<comment type="similarity">
    <text evidence="1">Belongs to the CSN7/EIF3M family. CSN7 subfamily.</text>
</comment>
<dbReference type="PANTHER" id="PTHR15350">
    <property type="entry name" value="COP9 SIGNALOSOME COMPLEX SUBUNIT 7/DENDRITIC CELL PROTEIN GA17"/>
    <property type="match status" value="1"/>
</dbReference>
<dbReference type="Proteomes" id="UP000000803">
    <property type="component" value="Chromosome 2R"/>
</dbReference>
<evidence type="ECO:0000256" key="1">
    <source>
        <dbReference type="ARBA" id="ARBA00008482"/>
    </source>
</evidence>
<gene>
    <name evidence="6 8 9" type="primary">eIF3m</name>
    <name evidence="8" type="synonym">anon-EST:Posey67</name>
    <name evidence="8" type="synonym">anon-EST:Posey76</name>
    <name evidence="8" type="synonym">Dmel\CG8309</name>
    <name evidence="8" type="synonym">eIF3M</name>
    <name evidence="8" type="synonym">Tango 7</name>
    <name evidence="8" type="synonym">TANGO7</name>
    <name evidence="6 8" type="synonym">Tango7</name>
    <name evidence="8" type="synonym">tango7</name>
    <name evidence="8" type="synonym">Tng7</name>
    <name evidence="8 9" type="ORF">CG8309</name>
    <name evidence="8" type="ORF">Dmel_CG8309</name>
</gene>
<dbReference type="GO" id="GO:0003743">
    <property type="term" value="F:translation initiation factor activity"/>
    <property type="evidence" value="ECO:0007669"/>
    <property type="project" value="UniProtKB-UniRule"/>
</dbReference>
<dbReference type="HAMAP" id="MF_03012">
    <property type="entry name" value="eIF3m"/>
    <property type="match status" value="1"/>
</dbReference>
<dbReference type="ExpressionAtlas" id="A0A0B4LFB3">
    <property type="expression patterns" value="baseline and differential"/>
</dbReference>
<dbReference type="GO" id="GO:0001732">
    <property type="term" value="P:formation of cytoplasmic translation initiation complex"/>
    <property type="evidence" value="ECO:0007669"/>
    <property type="project" value="UniProtKB-UniRule"/>
</dbReference>
<dbReference type="DNASU" id="36565"/>
<reference evidence="8 10" key="3">
    <citation type="journal article" date="2002" name="Genome Biol.">
        <title>Annotation of the Drosophila melanogaster euchromatic genome: a systematic review.</title>
        <authorList>
            <person name="Misra S."/>
            <person name="Crosby M.A."/>
            <person name="Mungall C.J."/>
            <person name="Matthews B.B."/>
            <person name="Campbell K.S."/>
            <person name="Hradecky P."/>
            <person name="Huang Y."/>
            <person name="Kaminker J.S."/>
            <person name="Millburn G.H."/>
            <person name="Prochnik S.E."/>
            <person name="Smith C.D."/>
            <person name="Tupy J.L."/>
            <person name="Whitfied E.J."/>
            <person name="Bayraktaroglu L."/>
            <person name="Berman B.P."/>
            <person name="Bettencourt B.R."/>
            <person name="Celniker S.E."/>
            <person name="de Grey A.D."/>
            <person name="Drysdale R.A."/>
            <person name="Harris N.L."/>
            <person name="Richter J."/>
            <person name="Russo S."/>
            <person name="Schroeder A.J."/>
            <person name="Shu S.Q."/>
            <person name="Stapleton M."/>
            <person name="Yamada C."/>
            <person name="Ashburner M."/>
            <person name="Gelbart W.M."/>
            <person name="Rubin G.M."/>
            <person name="Lewis S.E."/>
        </authorList>
    </citation>
    <scope>GENOME REANNOTATION</scope>
    <source>
        <strain evidence="10">Berkeley</strain>
    </source>
</reference>
<comment type="subcellular location">
    <subcellularLocation>
        <location evidence="6">Cytoplasm</location>
    </subcellularLocation>
    <subcellularLocation>
        <location evidence="6">Golgi apparatus</location>
    </subcellularLocation>
</comment>
<comment type="function">
    <text evidence="6">Component of the eukaryotic translation initiation factor 3 (eIF-3) complex, which is involved in protein synthesis of a specialized repertoire of mRNAs and, together with other initiation factors, stimulates binding of mRNA and methionyl-tRNAi to the 40S ribosome. The eIF-3 complex specifically targets and initiates translation of a subset of mRNAs involved in cell proliferation.</text>
</comment>
<dbReference type="BioGRID-ORCS" id="36565">
    <property type="hits" value="0 hits in 1 CRISPR screen"/>
</dbReference>
<dbReference type="OrthoDB" id="7900529at2759"/>
<dbReference type="FlyBase" id="FBgn0033902">
    <property type="gene designation" value="eIF3m"/>
</dbReference>
<evidence type="ECO:0000256" key="2">
    <source>
        <dbReference type="ARBA" id="ARBA00022490"/>
    </source>
</evidence>
<dbReference type="GeneID" id="36565"/>
<keyword evidence="3 6" id="KW-0396">Initiation factor</keyword>
<dbReference type="SUPFAM" id="SSF46785">
    <property type="entry name" value="Winged helix' DNA-binding domain"/>
    <property type="match status" value="1"/>
</dbReference>
<dbReference type="AlphaFoldDB" id="A0A0B4LFB3"/>
<dbReference type="VEuPathDB" id="VectorBase:FBgn0033902"/>
<evidence type="ECO:0000313" key="10">
    <source>
        <dbReference type="Proteomes" id="UP000000803"/>
    </source>
</evidence>
<dbReference type="GO" id="GO:0033290">
    <property type="term" value="C:eukaryotic 48S preinitiation complex"/>
    <property type="evidence" value="ECO:0007669"/>
    <property type="project" value="UniProtKB-UniRule"/>
</dbReference>
<dbReference type="InterPro" id="IPR027528">
    <property type="entry name" value="eIF3m"/>
</dbReference>
<evidence type="ECO:0000256" key="3">
    <source>
        <dbReference type="ARBA" id="ARBA00022540"/>
    </source>
</evidence>
<dbReference type="InterPro" id="IPR036390">
    <property type="entry name" value="WH_DNA-bd_sf"/>
</dbReference>
<dbReference type="RefSeq" id="NP_001286407.1">
    <property type="nucleotide sequence ID" value="NM_001299478.1"/>
</dbReference>
<keyword evidence="4 6" id="KW-0648">Protein biosynthesis</keyword>
<proteinExistence type="inferred from homology"/>
<dbReference type="PANTHER" id="PTHR15350:SF2">
    <property type="entry name" value="EUKARYOTIC TRANSLATION INITIATION FACTOR 3 SUBUNIT M"/>
    <property type="match status" value="1"/>
</dbReference>
<sequence length="387" mass="44087">MTSHPVFIDLSLDEQVQELRKYFKKLGAEISSEKSNKGVEDDLHKIIGVCDVCFKDGEPSQIDGILNSIVSIMITIPLDRGENIVLAYCEKMTKAPNLPLGKVCLQSLWRLFNNLDTASPLRYHVYYHLVQVAKQCEQVLEVFSGVDQLKSQFANCPPSSEQMQKLYRLLHDVTKDTNLELSSKVMIELLGTYTADNACVAREDAMKCIVTALADPNTFLLDPLLSLKPVRFLEGDLIHDLLSIFVSEKLPAYVQFYEDHREFVNSQGLNHEQNMKKMRLLTFMQLAESSPEMTFETLTKELQINEDEVEPFVIEVLKTKLVRARLDQANQKVHISSTMHRTFGAPQWEQLRDLLQAWKENLSTVREGLTSVSSAQLDLARSQKLIH</sequence>
<comment type="similarity">
    <text evidence="6">Belongs to the eIF-3 subunit M family.</text>
</comment>
<dbReference type="GO" id="GO:0016282">
    <property type="term" value="C:eukaryotic 43S preinitiation complex"/>
    <property type="evidence" value="ECO:0007669"/>
    <property type="project" value="UniProtKB-UniRule"/>
</dbReference>
<dbReference type="InterPro" id="IPR000717">
    <property type="entry name" value="PCI_dom"/>
</dbReference>
<dbReference type="SMR" id="A0A0B4LFB3"/>
<dbReference type="CTD" id="10480"/>
<reference evidence="8 10" key="6">
    <citation type="journal article" date="2005" name="PLoS Comput. Biol.">
        <title>Combined evidence annotation of transposable elements in genome sequences.</title>
        <authorList>
            <person name="Quesneville H."/>
            <person name="Bergman C.M."/>
            <person name="Andrieu O."/>
            <person name="Autard D."/>
            <person name="Nouaud D."/>
            <person name="Ashburner M."/>
            <person name="Anxolabehere D."/>
        </authorList>
    </citation>
    <scope>NUCLEOTIDE SEQUENCE [LARGE SCALE GENOMIC DNA]</scope>
    <source>
        <strain evidence="10">Berkeley</strain>
    </source>
</reference>
<reference evidence="8 10" key="8">
    <citation type="journal article" date="2007" name="Science">
        <title>Sequence finishing and mapping of Drosophila melanogaster heterochromatin.</title>
        <authorList>
            <person name="Hoskins R.A."/>
            <person name="Carlson J.W."/>
            <person name="Kennedy C."/>
            <person name="Acevedo D."/>
            <person name="Evans-Holm M."/>
            <person name="Frise E."/>
            <person name="Wan K.H."/>
            <person name="Park S."/>
            <person name="Mendez-Lago M."/>
            <person name="Rossi F."/>
            <person name="Villasante A."/>
            <person name="Dimitri P."/>
            <person name="Karpen G.H."/>
            <person name="Celniker S.E."/>
        </authorList>
    </citation>
    <scope>NUCLEOTIDE SEQUENCE [LARGE SCALE GENOMIC DNA]</scope>
    <source>
        <strain evidence="10">Berkeley</strain>
    </source>
</reference>
<dbReference type="OMA" id="VCLKALW"/>
<evidence type="ECO:0000256" key="4">
    <source>
        <dbReference type="ARBA" id="ARBA00022917"/>
    </source>
</evidence>
<evidence type="ECO:0000313" key="8">
    <source>
        <dbReference type="EMBL" id="AHN56205.1"/>
    </source>
</evidence>
<reference evidence="8 10" key="7">
    <citation type="journal article" date="2007" name="Science">
        <title>The Release 5.1 annotation of Drosophila melanogaster heterochromatin.</title>
        <authorList>
            <person name="Smith C.D."/>
            <person name="Shu S."/>
            <person name="Mungall C.J."/>
            <person name="Karpen G.H."/>
        </authorList>
    </citation>
    <scope>NUCLEOTIDE SEQUENCE [LARGE SCALE GENOMIC DNA]</scope>
    <source>
        <strain evidence="10">Berkeley</strain>
    </source>
</reference>
<evidence type="ECO:0000259" key="7">
    <source>
        <dbReference type="PROSITE" id="PS50250"/>
    </source>
</evidence>
<reference evidence="8 10" key="10">
    <citation type="journal article" date="2015" name="G3 (Bethesda)">
        <title>Gene Model Annotations for Drosophila melanogaster: The Rule-Benders.</title>
        <authorList>
            <consortium name="FlyBase Consortium"/>
            <person name="Crosby M.A."/>
            <person name="Gramates L.S."/>
            <person name="Dos Santos G."/>
            <person name="Matthews B.B."/>
            <person name="St Pierre S.E."/>
            <person name="Zhou P."/>
            <person name="Schroeder A.J."/>
            <person name="Falls K."/>
            <person name="Emmert D.B."/>
            <person name="Russo S.M."/>
            <person name="Gelbart W.M."/>
            <person name="null"/>
        </authorList>
    </citation>
    <scope>NUCLEOTIDE SEQUENCE [LARGE SCALE GENOMIC DNA]</scope>
    <source>
        <strain evidence="10">Berkeley</strain>
    </source>
</reference>
<organism evidence="8 10">
    <name type="scientific">Drosophila melanogaster</name>
    <name type="common">Fruit fly</name>
    <dbReference type="NCBI Taxonomy" id="7227"/>
    <lineage>
        <taxon>Eukaryota</taxon>
        <taxon>Metazoa</taxon>
        <taxon>Ecdysozoa</taxon>
        <taxon>Arthropoda</taxon>
        <taxon>Hexapoda</taxon>
        <taxon>Insecta</taxon>
        <taxon>Pterygota</taxon>
        <taxon>Neoptera</taxon>
        <taxon>Endopterygota</taxon>
        <taxon>Diptera</taxon>
        <taxon>Brachycera</taxon>
        <taxon>Muscomorpha</taxon>
        <taxon>Ephydroidea</taxon>
        <taxon>Drosophilidae</taxon>
        <taxon>Drosophila</taxon>
        <taxon>Sophophora</taxon>
    </lineage>
</organism>
<dbReference type="InterPro" id="IPR040750">
    <property type="entry name" value="eIF3m_C_helix"/>
</dbReference>
<comment type="subunit">
    <text evidence="6">Component of the eukaryotic translation initiation factor 3 (eIF-3) complex. The eIF-3 complex interacts with pix.</text>
</comment>
<accession>A0A0B4LFB3</accession>
<dbReference type="Bgee" id="FBgn0033902">
    <property type="expression patterns" value="Expressed in adult enteroendocrine precursor cell in adult midgut (Drosophila) and 274 other cell types or tissues"/>
</dbReference>
<dbReference type="InterPro" id="IPR045237">
    <property type="entry name" value="COPS7/eIF3m"/>
</dbReference>
<dbReference type="Pfam" id="PF01399">
    <property type="entry name" value="PCI"/>
    <property type="match status" value="1"/>
</dbReference>
<reference evidence="8 10" key="4">
    <citation type="journal article" date="2002" name="Genome Biol.">
        <title>The transposable elements of the Drosophila melanogaster euchromatin: a genomics perspective.</title>
        <authorList>
            <person name="Kaminker J.S."/>
            <person name="Bergman C.M."/>
            <person name="Kronmiller B."/>
            <person name="Carlson J."/>
            <person name="Svirskas R."/>
            <person name="Patel S."/>
            <person name="Frise E."/>
            <person name="Wheeler D.A."/>
            <person name="Lewis S.E."/>
            <person name="Rubin G.M."/>
            <person name="Ashburner M."/>
            <person name="Celniker S.E."/>
        </authorList>
    </citation>
    <scope>NUCLEOTIDE SEQUENCE [LARGE SCALE GENOMIC DNA]</scope>
    <source>
        <strain evidence="10">Berkeley</strain>
    </source>
</reference>
<dbReference type="SMART" id="SM00088">
    <property type="entry name" value="PINT"/>
    <property type="match status" value="1"/>
</dbReference>
<dbReference type="GO" id="GO:0071541">
    <property type="term" value="C:eukaryotic translation initiation factor 3 complex, eIF3m"/>
    <property type="evidence" value="ECO:0007669"/>
    <property type="project" value="UniProtKB-UniRule"/>
</dbReference>
<evidence type="ECO:0000313" key="9">
    <source>
        <dbReference type="FlyBase" id="FBgn0033902"/>
    </source>
</evidence>
<keyword evidence="2 6" id="KW-0963">Cytoplasm</keyword>
<feature type="domain" description="PCI" evidence="7">
    <location>
        <begin position="181"/>
        <end position="340"/>
    </location>
</feature>
<keyword evidence="5 6" id="KW-0333">Golgi apparatus</keyword>
<dbReference type="Pfam" id="PF18005">
    <property type="entry name" value="eIF3m_C_helix"/>
    <property type="match status" value="1"/>
</dbReference>
<name>A0A0B4LFB3_DROME</name>
<keyword evidence="10" id="KW-1185">Reference proteome</keyword>
<dbReference type="GO" id="GO:0005794">
    <property type="term" value="C:Golgi apparatus"/>
    <property type="evidence" value="ECO:0007669"/>
    <property type="project" value="UniProtKB-SubCell"/>
</dbReference>
<reference evidence="8 10" key="11">
    <citation type="journal article" date="2015" name="Genome Res.">
        <title>The Release 6 reference sequence of the Drosophila melanogaster genome.</title>
        <authorList>
            <person name="Hoskins R.A."/>
            <person name="Carlson J.W."/>
            <person name="Wan K.H."/>
            <person name="Park S."/>
            <person name="Mendez I."/>
            <person name="Galle S.E."/>
            <person name="Booth B.W."/>
            <person name="Pfeiffer B.D."/>
            <person name="George R.A."/>
            <person name="Svirskas R."/>
            <person name="Krzywinski M."/>
            <person name="Schein J."/>
            <person name="Accardo M.C."/>
            <person name="Damia E."/>
            <person name="Messina G."/>
            <person name="Mendez-Lago M."/>
            <person name="de Pablos B."/>
            <person name="Demakova O.V."/>
            <person name="Andreyeva E.N."/>
            <person name="Boldyreva L.V."/>
            <person name="Marra M."/>
            <person name="Carvalho A.B."/>
            <person name="Dimitri P."/>
            <person name="Villasante A."/>
            <person name="Zhimulev I.F."/>
            <person name="Rubin G.M."/>
            <person name="Karpen G.H."/>
            <person name="Celniker S.E."/>
        </authorList>
    </citation>
    <scope>NUCLEOTIDE SEQUENCE [LARGE SCALE GENOMIC DNA]</scope>
    <source>
        <strain evidence="10">Berkeley</strain>
    </source>
</reference>
<evidence type="ECO:0000256" key="5">
    <source>
        <dbReference type="ARBA" id="ARBA00023034"/>
    </source>
</evidence>
<dbReference type="KEGG" id="dme:Dmel_CG8309"/>
<dbReference type="PROSITE" id="PS50250">
    <property type="entry name" value="PCI"/>
    <property type="match status" value="1"/>
</dbReference>
<dbReference type="AGR" id="FB:FBgn0033902"/>
<reference evidence="8 10" key="9">
    <citation type="journal article" date="2015" name="G3 (Bethesda)">
        <title>Gene Model Annotations for Drosophila melanogaster: Impact of High-Throughput Data.</title>
        <authorList>
            <consortium name="FlyBase Consortium"/>
            <person name="Matthews B.B."/>
            <person name="Dos Santos G."/>
            <person name="Crosby M.A."/>
            <person name="Emmert D.B."/>
            <person name="St Pierre S.E."/>
            <person name="Gramates L.S."/>
            <person name="Zhou P."/>
            <person name="Schroeder A.J."/>
            <person name="Falls K."/>
            <person name="Strelets V."/>
            <person name="Russo S.M."/>
            <person name="Gelbart W.M."/>
            <person name="null"/>
        </authorList>
    </citation>
    <scope>NUCLEOTIDE SEQUENCE [LARGE SCALE GENOMIC DNA]</scope>
    <source>
        <strain evidence="10">Berkeley</strain>
    </source>
</reference>
<dbReference type="EMBL" id="AE013599">
    <property type="protein sequence ID" value="AHN56205.1"/>
    <property type="molecule type" value="Genomic_DNA"/>
</dbReference>
<reference evidence="8 10" key="2">
    <citation type="journal article" date="2002" name="Genome Biol.">
        <title>Finishing a whole-genome shotgun: release 3 of the Drosophila melanogaster euchromatic genome sequence.</title>
        <authorList>
            <person name="Celniker S.E."/>
            <person name="Wheeler D.A."/>
            <person name="Kronmiller B."/>
            <person name="Carlson J.W."/>
            <person name="Halpern A."/>
            <person name="Patel S."/>
            <person name="Adams M."/>
            <person name="Champe M."/>
            <person name="Dugan S.P."/>
            <person name="Frise E."/>
            <person name="Hodgson A."/>
            <person name="George R.A."/>
            <person name="Hoskins R.A."/>
            <person name="Laverty T."/>
            <person name="Muzny D.M."/>
            <person name="Nelson C.R."/>
            <person name="Pacleb J.M."/>
            <person name="Park S."/>
            <person name="Pfeiffer B.D."/>
            <person name="Richards S."/>
            <person name="Sodergren E.J."/>
            <person name="Svirskas R."/>
            <person name="Tabor P.E."/>
            <person name="Wan K."/>
            <person name="Stapleton M."/>
            <person name="Sutton G.G."/>
            <person name="Venter C."/>
            <person name="Weinstock G."/>
            <person name="Scherer S.E."/>
            <person name="Myers E.W."/>
            <person name="Gibbs R.A."/>
            <person name="Rubin G.M."/>
        </authorList>
    </citation>
    <scope>NUCLEOTIDE SEQUENCE [LARGE SCALE GENOMIC DNA]</scope>
    <source>
        <strain evidence="10">Berkeley</strain>
    </source>
</reference>
<reference evidence="8 10" key="1">
    <citation type="journal article" date="2000" name="Science">
        <title>The genome sequence of Drosophila melanogaster.</title>
        <authorList>
            <person name="Adams M.D."/>
            <person name="Celniker S.E."/>
            <person name="Holt R.A."/>
            <person name="Evans C.A."/>
            <person name="Gocayne J.D."/>
            <person name="Amanatides P.G."/>
            <person name="Scherer S.E."/>
            <person name="Li P.W."/>
            <person name="Hoskins R.A."/>
            <person name="Galle R.F."/>
            <person name="George R.A."/>
            <person name="Lewis S.E."/>
            <person name="Richards S."/>
            <person name="Ashburner M."/>
            <person name="Henderson S.N."/>
            <person name="Sutton G.G."/>
            <person name="Wortman J.R."/>
            <person name="Yandell M.D."/>
            <person name="Zhang Q."/>
            <person name="Chen L.X."/>
            <person name="Brandon R.C."/>
            <person name="Rogers Y.H."/>
            <person name="Blazej R.G."/>
            <person name="Champe M."/>
            <person name="Pfeiffer B.D."/>
            <person name="Wan K.H."/>
            <person name="Doyle C."/>
            <person name="Baxter E.G."/>
            <person name="Helt G."/>
            <person name="Nelson C.R."/>
            <person name="Gabor G.L."/>
            <person name="Abril J.F."/>
            <person name="Agbayani A."/>
            <person name="An H.J."/>
            <person name="Andrews-Pfannkoch C."/>
            <person name="Baldwin D."/>
            <person name="Ballew R.M."/>
            <person name="Basu A."/>
            <person name="Baxendale J."/>
            <person name="Bayraktaroglu L."/>
            <person name="Beasley E.M."/>
            <person name="Beeson K.Y."/>
            <person name="Benos P.V."/>
            <person name="Berman B.P."/>
            <person name="Bhandari D."/>
            <person name="Bolshakov S."/>
            <person name="Borkova D."/>
            <person name="Botchan M.R."/>
            <person name="Bouck J."/>
            <person name="Brokstein P."/>
            <person name="Brottier P."/>
            <person name="Burtis K.C."/>
            <person name="Busam D.A."/>
            <person name="Butler H."/>
            <person name="Cadieu E."/>
            <person name="Center A."/>
            <person name="Chandra I."/>
            <person name="Cherry J.M."/>
            <person name="Cawley S."/>
            <person name="Dahlke C."/>
            <person name="Davenport L.B."/>
            <person name="Davies P."/>
            <person name="de Pablos B."/>
            <person name="Delcher A."/>
            <person name="Deng Z."/>
            <person name="Mays A.D."/>
            <person name="Dew I."/>
            <person name="Dietz S.M."/>
            <person name="Dodson K."/>
            <person name="Doup L.E."/>
            <person name="Downes M."/>
            <person name="Dugan-Rocha S."/>
            <person name="Dunkov B.C."/>
            <person name="Dunn P."/>
            <person name="Durbin K.J."/>
            <person name="Evangelista C.C."/>
            <person name="Ferraz C."/>
            <person name="Ferriera S."/>
            <person name="Fleischmann W."/>
            <person name="Fosler C."/>
            <person name="Gabrielian A.E."/>
            <person name="Garg N.S."/>
            <person name="Gelbart W.M."/>
            <person name="Glasser K."/>
            <person name="Glodek A."/>
            <person name="Gong F."/>
            <person name="Gorrell J.H."/>
            <person name="Gu Z."/>
            <person name="Guan P."/>
            <person name="Harris M."/>
            <person name="Harris N.L."/>
            <person name="Harvey D."/>
            <person name="Heiman T.J."/>
            <person name="Hernandez J.R."/>
            <person name="Houck J."/>
            <person name="Hostin D."/>
            <person name="Houston K.A."/>
            <person name="Howland T.J."/>
            <person name="Wei M.H."/>
            <person name="Ibegwam C."/>
            <person name="Jalali M."/>
            <person name="Kalush F."/>
            <person name="Karpen G.H."/>
            <person name="Ke Z."/>
            <person name="Kennison J.A."/>
            <person name="Ketchum K.A."/>
            <person name="Kimmel B.E."/>
            <person name="Kodira C.D."/>
            <person name="Kraft C."/>
            <person name="Kravitz S."/>
            <person name="Kulp D."/>
            <person name="Lai Z."/>
            <person name="Lasko P."/>
            <person name="Lei Y."/>
            <person name="Levitsky A.A."/>
            <person name="Li J."/>
            <person name="Li Z."/>
            <person name="Liang Y."/>
            <person name="Lin X."/>
            <person name="Liu X."/>
            <person name="Mattei B."/>
            <person name="McIntosh T.C."/>
            <person name="McLeod M.P."/>
            <person name="McPherson D."/>
            <person name="Merkulov G."/>
            <person name="Milshina N.V."/>
            <person name="Mobarry C."/>
            <person name="Morris J."/>
            <person name="Moshrefi A."/>
            <person name="Mount S.M."/>
            <person name="Moy M."/>
            <person name="Murphy B."/>
            <person name="Murphy L."/>
            <person name="Muzny D.M."/>
            <person name="Nelson D.L."/>
            <person name="Nelson D.R."/>
            <person name="Nelson K.A."/>
            <person name="Nixon K."/>
            <person name="Nusskern D.R."/>
            <person name="Pacleb J.M."/>
            <person name="Palazzolo M."/>
            <person name="Pittman G.S."/>
            <person name="Pan S."/>
            <person name="Pollard J."/>
            <person name="Puri V."/>
            <person name="Reese M.G."/>
            <person name="Reinert K."/>
            <person name="Remington K."/>
            <person name="Saunders R.D."/>
            <person name="Scheeler F."/>
            <person name="Shen H."/>
            <person name="Shue B.C."/>
            <person name="Siden-Kiamos I."/>
            <person name="Simpson M."/>
            <person name="Skupski M.P."/>
            <person name="Smith T."/>
            <person name="Spier E."/>
            <person name="Spradling A.C."/>
            <person name="Stapleton M."/>
            <person name="Strong R."/>
            <person name="Sun E."/>
            <person name="Svirskas R."/>
            <person name="Tector C."/>
            <person name="Turner R."/>
            <person name="Venter E."/>
            <person name="Wang A.H."/>
            <person name="Wang X."/>
            <person name="Wang Z.Y."/>
            <person name="Wassarman D.A."/>
            <person name="Weinstock G.M."/>
            <person name="Weissenbach J."/>
            <person name="Williams S.M."/>
            <person name="WoodageT"/>
            <person name="Worley K.C."/>
            <person name="Wu D."/>
            <person name="Yang S."/>
            <person name="Yao Q.A."/>
            <person name="Ye J."/>
            <person name="Yeh R.F."/>
            <person name="Zaveri J.S."/>
            <person name="Zhan M."/>
            <person name="Zhang G."/>
            <person name="Zhao Q."/>
            <person name="Zheng L."/>
            <person name="Zheng X.H."/>
            <person name="Zhong F.N."/>
            <person name="Zhong W."/>
            <person name="Zhou X."/>
            <person name="Zhu S."/>
            <person name="Zhu X."/>
            <person name="Smith H.O."/>
            <person name="Gibbs R.A."/>
            <person name="Myers E.W."/>
            <person name="Rubin G.M."/>
            <person name="Venter J.C."/>
        </authorList>
    </citation>
    <scope>NUCLEOTIDE SEQUENCE [LARGE SCALE GENOMIC DNA]</scope>
    <source>
        <strain evidence="10">Berkeley</strain>
    </source>
</reference>